<dbReference type="InterPro" id="IPR027417">
    <property type="entry name" value="P-loop_NTPase"/>
</dbReference>
<gene>
    <name evidence="2" type="ORF">SMN809_LOCUS51254</name>
</gene>
<sequence length="80" mass="9081">YSKFKTAIDAELVAQHLQSTVHTVSKVIQLYETKNSRHSVVLVGCTQSGKTAIWQTLKRAMTRIANQDSSDPLFQRVQEY</sequence>
<reference evidence="2" key="1">
    <citation type="submission" date="2021-02" db="EMBL/GenBank/DDBJ databases">
        <authorList>
            <person name="Nowell W R."/>
        </authorList>
    </citation>
    <scope>NUCLEOTIDE SEQUENCE</scope>
</reference>
<dbReference type="Gene3D" id="3.40.50.300">
    <property type="entry name" value="P-loop containing nucleotide triphosphate hydrolases"/>
    <property type="match status" value="1"/>
</dbReference>
<dbReference type="GO" id="GO:0045505">
    <property type="term" value="F:dynein intermediate chain binding"/>
    <property type="evidence" value="ECO:0007669"/>
    <property type="project" value="InterPro"/>
</dbReference>
<comment type="caution">
    <text evidence="2">The sequence shown here is derived from an EMBL/GenBank/DDBJ whole genome shotgun (WGS) entry which is preliminary data.</text>
</comment>
<dbReference type="InterPro" id="IPR026983">
    <property type="entry name" value="DHC"/>
</dbReference>
<dbReference type="GO" id="GO:0030286">
    <property type="term" value="C:dynein complex"/>
    <property type="evidence" value="ECO:0007669"/>
    <property type="project" value="InterPro"/>
</dbReference>
<dbReference type="InterPro" id="IPR035699">
    <property type="entry name" value="AAA_6"/>
</dbReference>
<evidence type="ECO:0000313" key="3">
    <source>
        <dbReference type="Proteomes" id="UP000676336"/>
    </source>
</evidence>
<proteinExistence type="predicted"/>
<accession>A0A8S3C6E1</accession>
<dbReference type="AlphaFoldDB" id="A0A8S3C6E1"/>
<dbReference type="Proteomes" id="UP000676336">
    <property type="component" value="Unassembled WGS sequence"/>
</dbReference>
<feature type="non-terminal residue" evidence="2">
    <location>
        <position position="1"/>
    </location>
</feature>
<feature type="domain" description="Dynein heavy chain hydrolytic ATP-binding dynein motor region" evidence="1">
    <location>
        <begin position="1"/>
        <end position="51"/>
    </location>
</feature>
<dbReference type="PANTHER" id="PTHR46961:SF8">
    <property type="entry name" value="DYNEIN AXONEMAL HEAVY CHAIN 7"/>
    <property type="match status" value="1"/>
</dbReference>
<dbReference type="GO" id="GO:0051959">
    <property type="term" value="F:dynein light intermediate chain binding"/>
    <property type="evidence" value="ECO:0007669"/>
    <property type="project" value="InterPro"/>
</dbReference>
<evidence type="ECO:0000259" key="1">
    <source>
        <dbReference type="Pfam" id="PF12774"/>
    </source>
</evidence>
<dbReference type="GO" id="GO:0005524">
    <property type="term" value="F:ATP binding"/>
    <property type="evidence" value="ECO:0007669"/>
    <property type="project" value="InterPro"/>
</dbReference>
<evidence type="ECO:0000313" key="2">
    <source>
        <dbReference type="EMBL" id="CAF4890539.1"/>
    </source>
</evidence>
<protein>
    <recommendedName>
        <fullName evidence="1">Dynein heavy chain hydrolytic ATP-binding dynein motor region domain-containing protein</fullName>
    </recommendedName>
</protein>
<dbReference type="EMBL" id="CAJOBI010171397">
    <property type="protein sequence ID" value="CAF4890539.1"/>
    <property type="molecule type" value="Genomic_DNA"/>
</dbReference>
<dbReference type="GO" id="GO:0007018">
    <property type="term" value="P:microtubule-based movement"/>
    <property type="evidence" value="ECO:0007669"/>
    <property type="project" value="InterPro"/>
</dbReference>
<name>A0A8S3C6E1_9BILA</name>
<feature type="non-terminal residue" evidence="2">
    <location>
        <position position="80"/>
    </location>
</feature>
<dbReference type="PANTHER" id="PTHR46961">
    <property type="entry name" value="DYNEIN HEAVY CHAIN 1, AXONEMAL-LIKE PROTEIN"/>
    <property type="match status" value="1"/>
</dbReference>
<organism evidence="2 3">
    <name type="scientific">Rotaria magnacalcarata</name>
    <dbReference type="NCBI Taxonomy" id="392030"/>
    <lineage>
        <taxon>Eukaryota</taxon>
        <taxon>Metazoa</taxon>
        <taxon>Spiralia</taxon>
        <taxon>Gnathifera</taxon>
        <taxon>Rotifera</taxon>
        <taxon>Eurotatoria</taxon>
        <taxon>Bdelloidea</taxon>
        <taxon>Philodinida</taxon>
        <taxon>Philodinidae</taxon>
        <taxon>Rotaria</taxon>
    </lineage>
</organism>
<dbReference type="Pfam" id="PF12774">
    <property type="entry name" value="AAA_6"/>
    <property type="match status" value="1"/>
</dbReference>